<dbReference type="SUPFAM" id="SSF50129">
    <property type="entry name" value="GroES-like"/>
    <property type="match status" value="1"/>
</dbReference>
<reference evidence="3 4" key="1">
    <citation type="submission" date="2019-02" db="EMBL/GenBank/DDBJ databases">
        <title>Pedobacter sp. RP-3-8 sp. nov., isolated from Arctic soil.</title>
        <authorList>
            <person name="Dahal R.H."/>
        </authorList>
    </citation>
    <scope>NUCLEOTIDE SEQUENCE [LARGE SCALE GENOMIC DNA]</scope>
    <source>
        <strain evidence="3 4">RP-3-8</strain>
    </source>
</reference>
<protein>
    <submittedName>
        <fullName evidence="3">NADP-dependent oxidoreductase</fullName>
    </submittedName>
</protein>
<feature type="domain" description="Enoyl reductase (ER)" evidence="2">
    <location>
        <begin position="10"/>
        <end position="322"/>
    </location>
</feature>
<dbReference type="InterPro" id="IPR036291">
    <property type="entry name" value="NAD(P)-bd_dom_sf"/>
</dbReference>
<evidence type="ECO:0000259" key="2">
    <source>
        <dbReference type="SMART" id="SM00829"/>
    </source>
</evidence>
<dbReference type="InterPro" id="IPR013154">
    <property type="entry name" value="ADH-like_N"/>
</dbReference>
<dbReference type="InterPro" id="IPR011032">
    <property type="entry name" value="GroES-like_sf"/>
</dbReference>
<dbReference type="GO" id="GO:0016491">
    <property type="term" value="F:oxidoreductase activity"/>
    <property type="evidence" value="ECO:0007669"/>
    <property type="project" value="InterPro"/>
</dbReference>
<evidence type="ECO:0000313" key="3">
    <source>
        <dbReference type="EMBL" id="TCC97159.1"/>
    </source>
</evidence>
<comment type="caution">
    <text evidence="3">The sequence shown here is derived from an EMBL/GenBank/DDBJ whole genome shotgun (WGS) entry which is preliminary data.</text>
</comment>
<dbReference type="SUPFAM" id="SSF51735">
    <property type="entry name" value="NAD(P)-binding Rossmann-fold domains"/>
    <property type="match status" value="1"/>
</dbReference>
<dbReference type="PANTHER" id="PTHR44154:SF1">
    <property type="entry name" value="QUINONE OXIDOREDUCTASE"/>
    <property type="match status" value="1"/>
</dbReference>
<keyword evidence="1" id="KW-0521">NADP</keyword>
<dbReference type="EMBL" id="SJSM01000004">
    <property type="protein sequence ID" value="TCC97159.1"/>
    <property type="molecule type" value="Genomic_DNA"/>
</dbReference>
<name>A0A4R0NA96_9SPHI</name>
<dbReference type="Gene3D" id="3.90.180.10">
    <property type="entry name" value="Medium-chain alcohol dehydrogenases, catalytic domain"/>
    <property type="match status" value="1"/>
</dbReference>
<dbReference type="PANTHER" id="PTHR44154">
    <property type="entry name" value="QUINONE OXIDOREDUCTASE"/>
    <property type="match status" value="1"/>
</dbReference>
<dbReference type="Pfam" id="PF13602">
    <property type="entry name" value="ADH_zinc_N_2"/>
    <property type="match status" value="1"/>
</dbReference>
<evidence type="ECO:0000313" key="4">
    <source>
        <dbReference type="Proteomes" id="UP000291117"/>
    </source>
</evidence>
<proteinExistence type="predicted"/>
<keyword evidence="4" id="KW-1185">Reference proteome</keyword>
<organism evidence="3 4">
    <name type="scientific">Pedobacter hiemivivus</name>
    <dbReference type="NCBI Taxonomy" id="2530454"/>
    <lineage>
        <taxon>Bacteria</taxon>
        <taxon>Pseudomonadati</taxon>
        <taxon>Bacteroidota</taxon>
        <taxon>Sphingobacteriia</taxon>
        <taxon>Sphingobacteriales</taxon>
        <taxon>Sphingobacteriaceae</taxon>
        <taxon>Pedobacter</taxon>
    </lineage>
</organism>
<evidence type="ECO:0000256" key="1">
    <source>
        <dbReference type="ARBA" id="ARBA00022857"/>
    </source>
</evidence>
<dbReference type="InterPro" id="IPR051603">
    <property type="entry name" value="Zinc-ADH_QOR/CCCR"/>
</dbReference>
<dbReference type="OrthoDB" id="9787435at2"/>
<dbReference type="CDD" id="cd05289">
    <property type="entry name" value="MDR_like_2"/>
    <property type="match status" value="1"/>
</dbReference>
<dbReference type="Proteomes" id="UP000291117">
    <property type="component" value="Unassembled WGS sequence"/>
</dbReference>
<dbReference type="RefSeq" id="WP_131608572.1">
    <property type="nucleotide sequence ID" value="NZ_SJSM01000004.1"/>
</dbReference>
<gene>
    <name evidence="3" type="ORF">EZ444_09920</name>
</gene>
<dbReference type="AlphaFoldDB" id="A0A4R0NA96"/>
<dbReference type="Gene3D" id="3.40.50.720">
    <property type="entry name" value="NAD(P)-binding Rossmann-like Domain"/>
    <property type="match status" value="1"/>
</dbReference>
<dbReference type="InterPro" id="IPR020843">
    <property type="entry name" value="ER"/>
</dbReference>
<accession>A0A4R0NA96</accession>
<dbReference type="SMART" id="SM00829">
    <property type="entry name" value="PKS_ER"/>
    <property type="match status" value="1"/>
</dbReference>
<sequence length="324" mass="35348">MRAIVLKEIGAPENLVLADVPMPVMADNEVLLQVKAISINPVDAYVRRTKEALDQVYAYKGTEEYIILGWDVAGIVTKTGKAVNKFKIGDEVFGNFKFLGQANAYAEYVAAPEKELVLKPGNVSFESAAGATMAALTAWVSIVNHGNIKKGDKIIIHGASGGVGHYAVQLAKYFGAYVIGVASEANKEFVLGLGADEFIDYKTQKFEEIITDADIVHDAVWSEDLNHLERSLKALKAGGTLLSLVIYPDEAFKEKAKKEKNVTALHISVSPNETYENDLEFIAGLLSTGKIRTHVSHVFPLEEMDKAHTMIQTKNTVGKIIVKP</sequence>
<dbReference type="Pfam" id="PF08240">
    <property type="entry name" value="ADH_N"/>
    <property type="match status" value="1"/>
</dbReference>